<dbReference type="EMBL" id="UIVT01000004">
    <property type="protein sequence ID" value="SVP94782.1"/>
    <property type="molecule type" value="Genomic_DNA"/>
</dbReference>
<dbReference type="SUPFAM" id="SSF55729">
    <property type="entry name" value="Acyl-CoA N-acyltransferases (Nat)"/>
    <property type="match status" value="1"/>
</dbReference>
<sequence length="231" mass="26031">MSDKESDPLDDLNRKYQELSISGKSSFNYNLLRIVDVTIHSVRQSWIILKESLSYDLSYYLEEGKMFPDFYLMKRYVKFSSLAFISLYSAATMICEVSNPDCSPSSSKHGSGKGSKSKNKPDPFSVIIVAVSVLPNHTGIGLCKFPIFIFLAVRLLDYTINKVKEAKLSKIFAIADENNRATIDFYNNHGFYRSSSTFSDVVSNLKVKSPESQAPPSFIIMERPLSTPETK</sequence>
<dbReference type="EMBL" id="UIVS01000004">
    <property type="protein sequence ID" value="SVP95476.1"/>
    <property type="molecule type" value="Genomic_DNA"/>
</dbReference>
<gene>
    <name evidence="1" type="ORF">TAT_000363700</name>
    <name evidence="2" type="ORF">TAV_000363700</name>
</gene>
<evidence type="ECO:0000313" key="2">
    <source>
        <dbReference type="EMBL" id="SVP95476.1"/>
    </source>
</evidence>
<dbReference type="VEuPathDB" id="PiroplasmaDB:TA10350"/>
<evidence type="ECO:0000313" key="1">
    <source>
        <dbReference type="EMBL" id="SVP94782.1"/>
    </source>
</evidence>
<reference evidence="1" key="1">
    <citation type="submission" date="2018-07" db="EMBL/GenBank/DDBJ databases">
        <authorList>
            <person name="Quirk P.G."/>
            <person name="Krulwich T.A."/>
        </authorList>
    </citation>
    <scope>NUCLEOTIDE SEQUENCE</scope>
    <source>
        <strain evidence="1">Anand</strain>
    </source>
</reference>
<protein>
    <recommendedName>
        <fullName evidence="3">N-acetyltransferase domain-containing protein</fullName>
    </recommendedName>
</protein>
<evidence type="ECO:0008006" key="3">
    <source>
        <dbReference type="Google" id="ProtNLM"/>
    </source>
</evidence>
<organism evidence="1">
    <name type="scientific">Theileria annulata</name>
    <dbReference type="NCBI Taxonomy" id="5874"/>
    <lineage>
        <taxon>Eukaryota</taxon>
        <taxon>Sar</taxon>
        <taxon>Alveolata</taxon>
        <taxon>Apicomplexa</taxon>
        <taxon>Aconoidasida</taxon>
        <taxon>Piroplasmida</taxon>
        <taxon>Theileriidae</taxon>
        <taxon>Theileria</taxon>
    </lineage>
</organism>
<proteinExistence type="predicted"/>
<dbReference type="AlphaFoldDB" id="A0A3B0MZQ0"/>
<name>A0A3B0MZQ0_THEAN</name>
<dbReference type="InterPro" id="IPR016181">
    <property type="entry name" value="Acyl_CoA_acyltransferase"/>
</dbReference>
<accession>A0A3B0MZQ0</accession>
<dbReference type="Gene3D" id="3.40.630.30">
    <property type="match status" value="1"/>
</dbReference>